<evidence type="ECO:0000256" key="2">
    <source>
        <dbReference type="ARBA" id="ARBA00022679"/>
    </source>
</evidence>
<keyword evidence="4 7" id="KW-0418">Kinase</keyword>
<name>W4V6H4_9FIRM</name>
<evidence type="ECO:0000256" key="3">
    <source>
        <dbReference type="ARBA" id="ARBA00022741"/>
    </source>
</evidence>
<sequence>MLDVIAVGELLIDFLPAGTNENGLPLFSSNPGGAPANVLAMLSKLGAKTAFIGKVGKDGFGQFLKATLDNAGIDTTNLLMSSKEMTTLAFVHLDKKGDRSFSFYRKHCADVSLDVGEINKDLLKTCRFLHFGAVSLTDEPSRTATLEAARIAKEAGAIISYDPNYRPALWSDEQEACKYMLKAMEYADLVKVSEDELFLLTQSRDFFQGAGKLLGLGPSVIFVTCGEKGSYVFTKACHACHGGYNVKTVDTTGAGDAFVGAMLWQLKDMSLEEISKTCSQQWENFLAFSNAAGAIVTTKKGAIPAMPDLGTIDTFVREASNGK</sequence>
<organism evidence="7 8">
    <name type="scientific">Acetivibrio straminisolvens JCM 21531</name>
    <dbReference type="NCBI Taxonomy" id="1294263"/>
    <lineage>
        <taxon>Bacteria</taxon>
        <taxon>Bacillati</taxon>
        <taxon>Bacillota</taxon>
        <taxon>Clostridia</taxon>
        <taxon>Eubacteriales</taxon>
        <taxon>Oscillospiraceae</taxon>
        <taxon>Acetivibrio</taxon>
    </lineage>
</organism>
<dbReference type="EMBL" id="BAVR01000017">
    <property type="protein sequence ID" value="GAE88349.1"/>
    <property type="molecule type" value="Genomic_DNA"/>
</dbReference>
<dbReference type="STRING" id="1294263.JCM21531_1787"/>
<comment type="caution">
    <text evidence="7">The sequence shown here is derived from an EMBL/GenBank/DDBJ whole genome shotgun (WGS) entry which is preliminary data.</text>
</comment>
<dbReference type="RefSeq" id="WP_038288414.1">
    <property type="nucleotide sequence ID" value="NZ_BAVR01000017.1"/>
</dbReference>
<dbReference type="OrthoDB" id="9813569at2"/>
<dbReference type="InterPro" id="IPR029056">
    <property type="entry name" value="Ribokinase-like"/>
</dbReference>
<keyword evidence="5" id="KW-0067">ATP-binding</keyword>
<feature type="domain" description="Carbohydrate kinase PfkB" evidence="6">
    <location>
        <begin position="2"/>
        <end position="308"/>
    </location>
</feature>
<keyword evidence="3" id="KW-0547">Nucleotide-binding</keyword>
<dbReference type="SUPFAM" id="SSF53613">
    <property type="entry name" value="Ribokinase-like"/>
    <property type="match status" value="1"/>
</dbReference>
<protein>
    <submittedName>
        <fullName evidence="7">Fructokinase</fullName>
    </submittedName>
</protein>
<proteinExistence type="inferred from homology"/>
<dbReference type="InterPro" id="IPR011611">
    <property type="entry name" value="PfkB_dom"/>
</dbReference>
<dbReference type="Gene3D" id="3.40.1190.20">
    <property type="match status" value="1"/>
</dbReference>
<evidence type="ECO:0000256" key="5">
    <source>
        <dbReference type="ARBA" id="ARBA00022840"/>
    </source>
</evidence>
<evidence type="ECO:0000313" key="7">
    <source>
        <dbReference type="EMBL" id="GAE88349.1"/>
    </source>
</evidence>
<gene>
    <name evidence="7" type="ORF">JCM21531_1787</name>
</gene>
<dbReference type="PANTHER" id="PTHR43085:SF1">
    <property type="entry name" value="PSEUDOURIDINE KINASE-RELATED"/>
    <property type="match status" value="1"/>
</dbReference>
<accession>W4V6H4</accession>
<keyword evidence="8" id="KW-1185">Reference proteome</keyword>
<dbReference type="GO" id="GO:0016301">
    <property type="term" value="F:kinase activity"/>
    <property type="evidence" value="ECO:0007669"/>
    <property type="project" value="UniProtKB-KW"/>
</dbReference>
<comment type="similarity">
    <text evidence="1">Belongs to the carbohydrate kinase PfkB family.</text>
</comment>
<dbReference type="GO" id="GO:0005524">
    <property type="term" value="F:ATP binding"/>
    <property type="evidence" value="ECO:0007669"/>
    <property type="project" value="UniProtKB-KW"/>
</dbReference>
<dbReference type="InterPro" id="IPR050306">
    <property type="entry name" value="PfkB_Carbo_kinase"/>
</dbReference>
<reference evidence="7" key="1">
    <citation type="journal article" date="2014" name="Genome Announc.">
        <title>Draft Genome Sequence of Clostridium straminisolvens Strain JCM 21531T, Isolated from a Cellulose-Degrading Bacterial Community.</title>
        <authorList>
            <person name="Yuki M."/>
            <person name="Oshima K."/>
            <person name="Suda W."/>
            <person name="Sakamoto M."/>
            <person name="Kitamura K."/>
            <person name="Iida T."/>
            <person name="Hattori M."/>
            <person name="Ohkuma M."/>
        </authorList>
    </citation>
    <scope>NUCLEOTIDE SEQUENCE [LARGE SCALE GENOMIC DNA]</scope>
    <source>
        <strain evidence="7">JCM 21531</strain>
    </source>
</reference>
<evidence type="ECO:0000259" key="6">
    <source>
        <dbReference type="Pfam" id="PF00294"/>
    </source>
</evidence>
<evidence type="ECO:0000256" key="1">
    <source>
        <dbReference type="ARBA" id="ARBA00010688"/>
    </source>
</evidence>
<dbReference type="CDD" id="cd01167">
    <property type="entry name" value="bac_FRK"/>
    <property type="match status" value="1"/>
</dbReference>
<dbReference type="PROSITE" id="PS00584">
    <property type="entry name" value="PFKB_KINASES_2"/>
    <property type="match status" value="1"/>
</dbReference>
<dbReference type="Pfam" id="PF00294">
    <property type="entry name" value="PfkB"/>
    <property type="match status" value="1"/>
</dbReference>
<dbReference type="InterPro" id="IPR002173">
    <property type="entry name" value="Carboh/pur_kinase_PfkB_CS"/>
</dbReference>
<evidence type="ECO:0000313" key="8">
    <source>
        <dbReference type="Proteomes" id="UP000019109"/>
    </source>
</evidence>
<evidence type="ECO:0000256" key="4">
    <source>
        <dbReference type="ARBA" id="ARBA00022777"/>
    </source>
</evidence>
<keyword evidence="2" id="KW-0808">Transferase</keyword>
<dbReference type="AlphaFoldDB" id="W4V6H4"/>
<dbReference type="Proteomes" id="UP000019109">
    <property type="component" value="Unassembled WGS sequence"/>
</dbReference>
<dbReference type="PANTHER" id="PTHR43085">
    <property type="entry name" value="HEXOKINASE FAMILY MEMBER"/>
    <property type="match status" value="1"/>
</dbReference>